<name>A0A095ZKI3_9BACT</name>
<keyword evidence="2" id="KW-0326">Glycosidase</keyword>
<dbReference type="AlphaFoldDB" id="A0A095ZKI3"/>
<keyword evidence="2" id="KW-0378">Hydrolase</keyword>
<keyword evidence="2" id="KW-0624">Polysaccharide degradation</keyword>
<protein>
    <submittedName>
        <fullName evidence="2">Glycoside hydrolase xylanase</fullName>
    </submittedName>
</protein>
<sequence>MKFYQNLLIIALSAVFTSCFKEEPLNAECDILEASVSVSKPEDMFYHSSDSKLQVPYTDSTIIFNVRRHADLNSIAPHFTLTDGATIVPANGSVQDFSKGPVIYTVTSEDKQWNRHYAVSFFPVVQTVSDTIRFDFEHYELEQKELKYYNWYYIGEDGQRHDYWATGNQGFRMSGVSAPPEGYPSVPAKDGHSGSYAKLTTQSTGLLASLFGKPLAAGNLYLGSFDFGMAMRDAMKATKFGIPFDKKPIKLTGWYRYKPGKKYQDKNRKIVPNRTDSAAIYAVFYRNADERDNPVTLYGDDVLTNKHILAIAKLAEVKTTDQWTPFEVVFDYTQQPDERILANRGYNLTIVFSSSERGAQFEGAIGSELSIDEVRIICTKEE</sequence>
<dbReference type="GO" id="GO:0016798">
    <property type="term" value="F:hydrolase activity, acting on glycosyl bonds"/>
    <property type="evidence" value="ECO:0007669"/>
    <property type="project" value="UniProtKB-KW"/>
</dbReference>
<dbReference type="EMBL" id="JRNN01000063">
    <property type="protein sequence ID" value="KGF34866.1"/>
    <property type="molecule type" value="Genomic_DNA"/>
</dbReference>
<comment type="caution">
    <text evidence="2">The sequence shown here is derived from an EMBL/GenBank/DDBJ whole genome shotgun (WGS) entry which is preliminary data.</text>
</comment>
<proteinExistence type="predicted"/>
<dbReference type="GO" id="GO:0045493">
    <property type="term" value="P:xylan catabolic process"/>
    <property type="evidence" value="ECO:0007669"/>
    <property type="project" value="UniProtKB-KW"/>
</dbReference>
<keyword evidence="2" id="KW-0858">Xylan degradation</keyword>
<feature type="domain" description="Putative carbohydrate metabolism" evidence="1">
    <location>
        <begin position="135"/>
        <end position="377"/>
    </location>
</feature>
<evidence type="ECO:0000313" key="3">
    <source>
        <dbReference type="Proteomes" id="UP000029556"/>
    </source>
</evidence>
<dbReference type="Pfam" id="PF13201">
    <property type="entry name" value="PCMD"/>
    <property type="match status" value="1"/>
</dbReference>
<dbReference type="InterPro" id="IPR025112">
    <property type="entry name" value="PCMD"/>
</dbReference>
<evidence type="ECO:0000259" key="1">
    <source>
        <dbReference type="Pfam" id="PF13201"/>
    </source>
</evidence>
<dbReference type="PROSITE" id="PS51257">
    <property type="entry name" value="PROKAR_LIPOPROTEIN"/>
    <property type="match status" value="1"/>
</dbReference>
<dbReference type="Proteomes" id="UP000029556">
    <property type="component" value="Unassembled WGS sequence"/>
</dbReference>
<dbReference type="Gene3D" id="2.60.40.2340">
    <property type="match status" value="1"/>
</dbReference>
<dbReference type="OrthoDB" id="713122at2"/>
<reference evidence="2 3" key="1">
    <citation type="submission" date="2014-07" db="EMBL/GenBank/DDBJ databases">
        <authorList>
            <person name="McCorrison J."/>
            <person name="Sanka R."/>
            <person name="Torralba M."/>
            <person name="Gillis M."/>
            <person name="Haft D.H."/>
            <person name="Methe B."/>
            <person name="Sutton G."/>
            <person name="Nelson K.E."/>
        </authorList>
    </citation>
    <scope>NUCLEOTIDE SEQUENCE [LARGE SCALE GENOMIC DNA]</scope>
    <source>
        <strain evidence="2 3">DNF00853</strain>
    </source>
</reference>
<organism evidence="2 3">
    <name type="scientific">Hoylesella buccalis DNF00853</name>
    <dbReference type="NCBI Taxonomy" id="1401074"/>
    <lineage>
        <taxon>Bacteria</taxon>
        <taxon>Pseudomonadati</taxon>
        <taxon>Bacteroidota</taxon>
        <taxon>Bacteroidia</taxon>
        <taxon>Bacteroidales</taxon>
        <taxon>Prevotellaceae</taxon>
        <taxon>Hoylesella</taxon>
    </lineage>
</organism>
<dbReference type="RefSeq" id="WP_036872512.1">
    <property type="nucleotide sequence ID" value="NZ_JRNN01000063.1"/>
</dbReference>
<accession>A0A095ZKI3</accession>
<evidence type="ECO:0000313" key="2">
    <source>
        <dbReference type="EMBL" id="KGF34866.1"/>
    </source>
</evidence>
<dbReference type="Gene3D" id="2.60.120.890">
    <property type="entry name" value="BT2081, beta-jelly-roll domain"/>
    <property type="match status" value="1"/>
</dbReference>
<dbReference type="InterPro" id="IPR038653">
    <property type="entry name" value="Put_CMD_sf"/>
</dbReference>
<gene>
    <name evidence="2" type="ORF">HMPREF2137_05735</name>
</gene>
<keyword evidence="2" id="KW-0119">Carbohydrate metabolism</keyword>